<keyword evidence="3" id="KW-1185">Reference proteome</keyword>
<accession>A0ABS9MQH9</accession>
<comment type="caution">
    <text evidence="2">The sequence shown here is derived from an EMBL/GenBank/DDBJ whole genome shotgun (WGS) entry which is preliminary data.</text>
</comment>
<dbReference type="Pfam" id="PF13276">
    <property type="entry name" value="HTH_21"/>
    <property type="match status" value="1"/>
</dbReference>
<evidence type="ECO:0000313" key="3">
    <source>
        <dbReference type="Proteomes" id="UP001297600"/>
    </source>
</evidence>
<reference evidence="2 3" key="1">
    <citation type="submission" date="2022-02" db="EMBL/GenBank/DDBJ databases">
        <title>Mesosutterella porci, a novel member of the family Sutterellaceae from pig feces.</title>
        <authorList>
            <person name="Wylensek D."/>
            <person name="Clavel T."/>
        </authorList>
    </citation>
    <scope>NUCLEOTIDE SEQUENCE [LARGE SCALE GENOMIC DNA]</scope>
    <source>
        <strain evidence="3">oilRF-744-wt-GAM-9</strain>
    </source>
</reference>
<proteinExistence type="predicted"/>
<evidence type="ECO:0000259" key="1">
    <source>
        <dbReference type="Pfam" id="PF13276"/>
    </source>
</evidence>
<dbReference type="EMBL" id="JAKNCT010000005">
    <property type="protein sequence ID" value="MCG5030882.1"/>
    <property type="molecule type" value="Genomic_DNA"/>
</dbReference>
<dbReference type="RefSeq" id="WP_237978533.1">
    <property type="nucleotide sequence ID" value="NZ_JAKNCT010000005.1"/>
</dbReference>
<organism evidence="2 3">
    <name type="scientific">Mesosutterella porci</name>
    <dbReference type="NCBI Taxonomy" id="2915351"/>
    <lineage>
        <taxon>Bacteria</taxon>
        <taxon>Pseudomonadati</taxon>
        <taxon>Pseudomonadota</taxon>
        <taxon>Betaproteobacteria</taxon>
        <taxon>Burkholderiales</taxon>
        <taxon>Sutterellaceae</taxon>
        <taxon>Mesosutterella</taxon>
    </lineage>
</organism>
<protein>
    <submittedName>
        <fullName evidence="2">IS3 family transposase</fullName>
    </submittedName>
</protein>
<sequence>MLIVKAVDELRRNYPLALLCRLAGFSVKTFCYQKKLAAGLDKYAAARQGILEIWKRHRSCCRYDRLTHALKAEAGLSLDRKTVYRLMKEMGIAGRAARRKYSSCKGDAH</sequence>
<name>A0ABS9MQH9_9BURK</name>
<dbReference type="Proteomes" id="UP001297600">
    <property type="component" value="Unassembled WGS sequence"/>
</dbReference>
<dbReference type="InterPro" id="IPR025948">
    <property type="entry name" value="HTH-like_dom"/>
</dbReference>
<feature type="domain" description="HTH-like" evidence="1">
    <location>
        <begin position="47"/>
        <end position="100"/>
    </location>
</feature>
<evidence type="ECO:0000313" key="2">
    <source>
        <dbReference type="EMBL" id="MCG5030882.1"/>
    </source>
</evidence>
<gene>
    <name evidence="2" type="ORF">MAF45_05415</name>
</gene>